<name>A0A5Q6RRR4_9ACTN</name>
<accession>A0A5Q6RRR4</accession>
<dbReference type="AlphaFoldDB" id="A0A5Q6RRR4"/>
<dbReference type="RefSeq" id="WP_149770873.1">
    <property type="nucleotide sequence ID" value="NZ_VDFQ02000005.1"/>
</dbReference>
<organism evidence="1 2">
    <name type="scientific">Mumia zhuanghuii</name>
    <dbReference type="NCBI Taxonomy" id="2585211"/>
    <lineage>
        <taxon>Bacteria</taxon>
        <taxon>Bacillati</taxon>
        <taxon>Actinomycetota</taxon>
        <taxon>Actinomycetes</taxon>
        <taxon>Propionibacteriales</taxon>
        <taxon>Nocardioidaceae</taxon>
        <taxon>Mumia</taxon>
    </lineage>
</organism>
<protein>
    <submittedName>
        <fullName evidence="1">Uncharacterized protein</fullName>
    </submittedName>
</protein>
<dbReference type="EMBL" id="VDFQ02000005">
    <property type="protein sequence ID" value="KAA1420704.1"/>
    <property type="molecule type" value="Genomic_DNA"/>
</dbReference>
<gene>
    <name evidence="1" type="ORF">FE697_017350</name>
</gene>
<evidence type="ECO:0000313" key="1">
    <source>
        <dbReference type="EMBL" id="KAA1420704.1"/>
    </source>
</evidence>
<reference evidence="1 2" key="1">
    <citation type="submission" date="2019-09" db="EMBL/GenBank/DDBJ databases">
        <title>Mumia zhuanghuii sp. nov. isolated from the intestinal contents of plateau pika (Ochotona curzoniae) in the Qinghai-Tibet plateau of China.</title>
        <authorList>
            <person name="Tian Z."/>
        </authorList>
    </citation>
    <scope>NUCLEOTIDE SEQUENCE [LARGE SCALE GENOMIC DNA]</scope>
    <source>
        <strain evidence="2">350</strain>
    </source>
</reference>
<sequence>MTGGDASRRLADRLDPLLVEAGFLAAQGGHDSALYCAAFFQIAERFPYLPQAQDPEYQQMSTACVDLTFELTPRGLLDEIQFEGYSLQRTLALIGAIDDAWLVIDAYDRHIDDVLPTLYDVLARLFAGDAVGRTTSGGTDGATIDPDLAAALDARDLRDAGRYSTFSFGLPD</sequence>
<dbReference type="OrthoDB" id="3787437at2"/>
<dbReference type="Proteomes" id="UP000307768">
    <property type="component" value="Unassembled WGS sequence"/>
</dbReference>
<comment type="caution">
    <text evidence="1">The sequence shown here is derived from an EMBL/GenBank/DDBJ whole genome shotgun (WGS) entry which is preliminary data.</text>
</comment>
<proteinExistence type="predicted"/>
<evidence type="ECO:0000313" key="2">
    <source>
        <dbReference type="Proteomes" id="UP000307768"/>
    </source>
</evidence>